<organism evidence="6 7">
    <name type="scientific">Corynebacterium heidelbergense</name>
    <dbReference type="NCBI Taxonomy" id="2055947"/>
    <lineage>
        <taxon>Bacteria</taxon>
        <taxon>Bacillati</taxon>
        <taxon>Actinomycetota</taxon>
        <taxon>Actinomycetes</taxon>
        <taxon>Mycobacteriales</taxon>
        <taxon>Corynebacteriaceae</taxon>
        <taxon>Corynebacterium</taxon>
    </lineage>
</organism>
<evidence type="ECO:0000259" key="5">
    <source>
        <dbReference type="PROSITE" id="PS50893"/>
    </source>
</evidence>
<dbReference type="EMBL" id="PHQP01000058">
    <property type="protein sequence ID" value="RAV33618.1"/>
    <property type="molecule type" value="Genomic_DNA"/>
</dbReference>
<sequence>MITFEDVSVHYPGTAAPAVKSFDFEVPSGSITTLLGSSGCGKTTLLKCINRLVTPTGGRVLIDGEDVADKDPVKLRRSIGYVLQNSGLLPHRTVLDNIATVLRLNGVAKSEAAERALGAAELVNLYPELLDRYPRQLSGGQQQRVSVARALAADPNILLMDEPFGAVDPIVRRSLQEQLLDLQARLGKTIVLVTHDVSEAMTLGDQVALLAEGGELAQSGTPQELAAHPANDFVRDFLGFHNRNLTVRSIDGAELVVDARGAVVGVLGGVPNKQGGE</sequence>
<dbReference type="PANTHER" id="PTHR43869:SF1">
    <property type="entry name" value="GLYCINE BETAINE_PROLINE BETAINE TRANSPORT SYSTEM ATP-BINDING PROTEIN PROV"/>
    <property type="match status" value="1"/>
</dbReference>
<keyword evidence="3 6" id="KW-0067">ATP-binding</keyword>
<evidence type="ECO:0000256" key="3">
    <source>
        <dbReference type="ARBA" id="ARBA00022840"/>
    </source>
</evidence>
<dbReference type="GO" id="GO:0005524">
    <property type="term" value="F:ATP binding"/>
    <property type="evidence" value="ECO:0007669"/>
    <property type="project" value="UniProtKB-KW"/>
</dbReference>
<evidence type="ECO:0000256" key="2">
    <source>
        <dbReference type="ARBA" id="ARBA00022741"/>
    </source>
</evidence>
<evidence type="ECO:0000313" key="6">
    <source>
        <dbReference type="EMBL" id="RAV33618.1"/>
    </source>
</evidence>
<dbReference type="AlphaFoldDB" id="A0A364VAI2"/>
<dbReference type="GO" id="GO:0015418">
    <property type="term" value="F:ABC-type quaternary ammonium compound transporting activity"/>
    <property type="evidence" value="ECO:0007669"/>
    <property type="project" value="UniProtKB-EC"/>
</dbReference>
<dbReference type="Proteomes" id="UP000251047">
    <property type="component" value="Unassembled WGS sequence"/>
</dbReference>
<dbReference type="Pfam" id="PF00005">
    <property type="entry name" value="ABC_tran"/>
    <property type="match status" value="1"/>
</dbReference>
<proteinExistence type="predicted"/>
<dbReference type="SMART" id="SM00382">
    <property type="entry name" value="AAA"/>
    <property type="match status" value="1"/>
</dbReference>
<comment type="caution">
    <text evidence="6">The sequence shown here is derived from an EMBL/GenBank/DDBJ whole genome shotgun (WGS) entry which is preliminary data.</text>
</comment>
<dbReference type="Gene3D" id="3.40.50.300">
    <property type="entry name" value="P-loop containing nucleotide triphosphate hydrolases"/>
    <property type="match status" value="1"/>
</dbReference>
<dbReference type="InterPro" id="IPR003593">
    <property type="entry name" value="AAA+_ATPase"/>
</dbReference>
<accession>A0A364VAI2</accession>
<dbReference type="GO" id="GO:0016887">
    <property type="term" value="F:ATP hydrolysis activity"/>
    <property type="evidence" value="ECO:0007669"/>
    <property type="project" value="InterPro"/>
</dbReference>
<keyword evidence="1" id="KW-0813">Transport</keyword>
<dbReference type="InterPro" id="IPR027417">
    <property type="entry name" value="P-loop_NTPase"/>
</dbReference>
<dbReference type="OrthoDB" id="9802264at2"/>
<reference evidence="6 7" key="1">
    <citation type="journal article" date="2018" name="Syst. Appl. Microbiol.">
        <title>Corynebacterium heidelbergense sp. nov., isolated from the preen glands of Egyptian geese (Alopochen aegyptiacus).</title>
        <authorList>
            <person name="Braun M.S."/>
            <person name="Wang E."/>
            <person name="Zimmermann S."/>
            <person name="Wink M."/>
        </authorList>
    </citation>
    <scope>NUCLEOTIDE SEQUENCE [LARGE SCALE GENOMIC DNA]</scope>
    <source>
        <strain evidence="6 7">DSM 104638</strain>
    </source>
</reference>
<evidence type="ECO:0000256" key="1">
    <source>
        <dbReference type="ARBA" id="ARBA00022448"/>
    </source>
</evidence>
<dbReference type="InterPro" id="IPR017871">
    <property type="entry name" value="ABC_transporter-like_CS"/>
</dbReference>
<dbReference type="FunFam" id="3.40.50.300:FF:000425">
    <property type="entry name" value="Probable ABC transporter, ATP-binding subunit"/>
    <property type="match status" value="1"/>
</dbReference>
<evidence type="ECO:0000256" key="4">
    <source>
        <dbReference type="ARBA" id="ARBA00066388"/>
    </source>
</evidence>
<dbReference type="PROSITE" id="PS50893">
    <property type="entry name" value="ABC_TRANSPORTER_2"/>
    <property type="match status" value="1"/>
</dbReference>
<gene>
    <name evidence="6" type="ORF">CWC39_07535</name>
</gene>
<dbReference type="InterPro" id="IPR003439">
    <property type="entry name" value="ABC_transporter-like_ATP-bd"/>
</dbReference>
<dbReference type="RefSeq" id="WP_112769883.1">
    <property type="nucleotide sequence ID" value="NZ_CP063191.1"/>
</dbReference>
<evidence type="ECO:0000313" key="7">
    <source>
        <dbReference type="Proteomes" id="UP000251047"/>
    </source>
</evidence>
<dbReference type="PROSITE" id="PS00211">
    <property type="entry name" value="ABC_TRANSPORTER_1"/>
    <property type="match status" value="1"/>
</dbReference>
<dbReference type="InterPro" id="IPR051921">
    <property type="entry name" value="ABC_osmolyte_uptake_ATP-bind"/>
</dbReference>
<name>A0A364VAI2_9CORY</name>
<dbReference type="PANTHER" id="PTHR43869">
    <property type="entry name" value="GLYCINE BETAINE/PROLINE BETAINE TRANSPORT SYSTEM ATP-BINDING PROTEIN PROV"/>
    <property type="match status" value="1"/>
</dbReference>
<dbReference type="SUPFAM" id="SSF52540">
    <property type="entry name" value="P-loop containing nucleoside triphosphate hydrolases"/>
    <property type="match status" value="1"/>
</dbReference>
<protein>
    <recommendedName>
        <fullName evidence="4">ABC-type quaternary amine transporter</fullName>
        <ecNumber evidence="4">7.6.2.9</ecNumber>
    </recommendedName>
</protein>
<keyword evidence="2" id="KW-0547">Nucleotide-binding</keyword>
<feature type="domain" description="ABC transporter" evidence="5">
    <location>
        <begin position="2"/>
        <end position="238"/>
    </location>
</feature>
<dbReference type="EC" id="7.6.2.9" evidence="4"/>